<dbReference type="EMBL" id="CP144691">
    <property type="protein sequence ID" value="WVY94769.1"/>
    <property type="molecule type" value="Genomic_DNA"/>
</dbReference>
<evidence type="ECO:0000313" key="2">
    <source>
        <dbReference type="EMBL" id="WVY94769.1"/>
    </source>
</evidence>
<dbReference type="AlphaFoldDB" id="A0AAQ3MQJ4"/>
<organism evidence="2 3">
    <name type="scientific">Vigna mungo</name>
    <name type="common">Black gram</name>
    <name type="synonym">Phaseolus mungo</name>
    <dbReference type="NCBI Taxonomy" id="3915"/>
    <lineage>
        <taxon>Eukaryota</taxon>
        <taxon>Viridiplantae</taxon>
        <taxon>Streptophyta</taxon>
        <taxon>Embryophyta</taxon>
        <taxon>Tracheophyta</taxon>
        <taxon>Spermatophyta</taxon>
        <taxon>Magnoliopsida</taxon>
        <taxon>eudicotyledons</taxon>
        <taxon>Gunneridae</taxon>
        <taxon>Pentapetalae</taxon>
        <taxon>rosids</taxon>
        <taxon>fabids</taxon>
        <taxon>Fabales</taxon>
        <taxon>Fabaceae</taxon>
        <taxon>Papilionoideae</taxon>
        <taxon>50 kb inversion clade</taxon>
        <taxon>NPAAA clade</taxon>
        <taxon>indigoferoid/millettioid clade</taxon>
        <taxon>Phaseoleae</taxon>
        <taxon>Vigna</taxon>
    </lineage>
</organism>
<name>A0AAQ3MQJ4_VIGMU</name>
<dbReference type="Proteomes" id="UP001374535">
    <property type="component" value="Chromosome 10"/>
</dbReference>
<proteinExistence type="predicted"/>
<gene>
    <name evidence="2" type="ORF">V8G54_033857</name>
</gene>
<feature type="region of interest" description="Disordered" evidence="1">
    <location>
        <begin position="82"/>
        <end position="102"/>
    </location>
</feature>
<reference evidence="2 3" key="1">
    <citation type="journal article" date="2023" name="Life. Sci Alliance">
        <title>Evolutionary insights into 3D genome organization and epigenetic landscape of Vigna mungo.</title>
        <authorList>
            <person name="Junaid A."/>
            <person name="Singh B."/>
            <person name="Bhatia S."/>
        </authorList>
    </citation>
    <scope>NUCLEOTIDE SEQUENCE [LARGE SCALE GENOMIC DNA]</scope>
    <source>
        <strain evidence="2">Urdbean</strain>
    </source>
</reference>
<evidence type="ECO:0000256" key="1">
    <source>
        <dbReference type="SAM" id="MobiDB-lite"/>
    </source>
</evidence>
<accession>A0AAQ3MQJ4</accession>
<keyword evidence="3" id="KW-1185">Reference proteome</keyword>
<evidence type="ECO:0000313" key="3">
    <source>
        <dbReference type="Proteomes" id="UP001374535"/>
    </source>
</evidence>
<protein>
    <submittedName>
        <fullName evidence="2">Uncharacterized protein</fullName>
    </submittedName>
</protein>
<sequence length="102" mass="11519">MEIVKDVEGVSIDERSSERTTIRRNLYQGCFQGSRGVVTRIDMLKGTYIELGSSRHISMARRDGGGICLHHTDCVEASRLHQQFRTSRPANPKAKMPSHLLH</sequence>